<dbReference type="InterPro" id="IPR043137">
    <property type="entry name" value="GGT_ssub_C"/>
</dbReference>
<dbReference type="InterPro" id="IPR055262">
    <property type="entry name" value="GGT_CS"/>
</dbReference>
<comment type="similarity">
    <text evidence="3 11">Belongs to the gamma-glutamyltransferase family.</text>
</comment>
<dbReference type="EMBL" id="OBML01000003">
    <property type="protein sequence ID" value="SOC00246.1"/>
    <property type="molecule type" value="Genomic_DNA"/>
</dbReference>
<dbReference type="Gene3D" id="3.60.20.40">
    <property type="match status" value="1"/>
</dbReference>
<dbReference type="InterPro" id="IPR029055">
    <property type="entry name" value="Ntn_hydrolases_N"/>
</dbReference>
<dbReference type="InterPro" id="IPR043138">
    <property type="entry name" value="GGT_lsub"/>
</dbReference>
<dbReference type="AlphaFoldDB" id="A0A285S1L0"/>
<feature type="binding site" evidence="10">
    <location>
        <position position="445"/>
    </location>
    <ligand>
        <name>L-glutamate</name>
        <dbReference type="ChEBI" id="CHEBI:29985"/>
    </ligand>
</feature>
<dbReference type="PRINTS" id="PR01210">
    <property type="entry name" value="GGTRANSPTASE"/>
</dbReference>
<dbReference type="PANTHER" id="PTHR43199:SF1">
    <property type="entry name" value="GLUTATHIONE HYDROLASE PROENZYME"/>
    <property type="match status" value="1"/>
</dbReference>
<feature type="signal peptide" evidence="13">
    <location>
        <begin position="1"/>
        <end position="30"/>
    </location>
</feature>
<dbReference type="GO" id="GO:0103068">
    <property type="term" value="F:leukotriene C4 gamma-glutamyl transferase activity"/>
    <property type="evidence" value="ECO:0007669"/>
    <property type="project" value="UniProtKB-EC"/>
</dbReference>
<proteinExistence type="inferred from homology"/>
<evidence type="ECO:0000256" key="12">
    <source>
        <dbReference type="SAM" id="MobiDB-lite"/>
    </source>
</evidence>
<dbReference type="GO" id="GO:0036374">
    <property type="term" value="F:glutathione hydrolase activity"/>
    <property type="evidence" value="ECO:0007669"/>
    <property type="project" value="UniProtKB-UniRule"/>
</dbReference>
<feature type="active site" description="Nucleophile" evidence="9">
    <location>
        <position position="403"/>
    </location>
</feature>
<dbReference type="FunFam" id="3.60.20.40:FF:000003">
    <property type="entry name" value="Gamma-glutamyltranspeptidase"/>
    <property type="match status" value="1"/>
</dbReference>
<evidence type="ECO:0000256" key="9">
    <source>
        <dbReference type="PIRSR" id="PIRSR600101-1"/>
    </source>
</evidence>
<dbReference type="NCBIfam" id="TIGR00066">
    <property type="entry name" value="g_glut_trans"/>
    <property type="match status" value="1"/>
</dbReference>
<dbReference type="STRING" id="538381.GCA_001696535_04358"/>
<dbReference type="GO" id="GO:0006751">
    <property type="term" value="P:glutathione catabolic process"/>
    <property type="evidence" value="ECO:0007669"/>
    <property type="project" value="UniProtKB-UniRule"/>
</dbReference>
<dbReference type="RefSeq" id="WP_097174343.1">
    <property type="nucleotide sequence ID" value="NZ_OBML01000003.1"/>
</dbReference>
<protein>
    <recommendedName>
        <fullName evidence="11">Glutathione hydrolase proenzyme</fullName>
        <ecNumber evidence="11">2.3.2.2</ecNumber>
        <ecNumber evidence="11">3.4.19.13</ecNumber>
    </recommendedName>
    <component>
        <recommendedName>
            <fullName evidence="11">Glutathione hydrolase large chain</fullName>
        </recommendedName>
    </component>
    <component>
        <recommendedName>
            <fullName evidence="11">Glutathione hydrolase small chain</fullName>
        </recommendedName>
    </component>
</protein>
<sequence>MNRTPPPASARRIAGAALAACLLWAGPGLAQTAPPSAPQPAPILSGSDRFHPVLARSGMVASQEATATRVGRDILAAGGNAVDAAVAVGFALAVTLPRAGNIGGGGFMLVHMADSGDTQALDYRELAPAAASRDMFLDAEGNADSEKSRYSGLAVGVPGTVAGFHAAHARHGSGRFSFADLIAPAIALARDGFPVSDDLSGSLKQAHPRLSKDPAALATFYKADGGFYEPGETLRQPQLAATLQKIADEGPDGFYKGPVAEAIAARVREGGGDMTADDLAAYEAKWRTPVSGNYRGYEVVSMPPPSSGGVHLVEILNMLEPFDLAASGSGSAATLHVMAEAMKRAYADRSEFLGDPDFVGIPVKGLTSKTYAASRMDGFDPEKATPADGLAPGKPAPYESEETTHYSVVDGQGNAVSNTYTLNFSYGVGMMAGDTGILLNNELDDFSAKPGVPNAYGLIGGDANAVAPRKRPLSSMSPTLVFRDGRLVLATGSPGGSRIITTVLQIILNVVDHGMNIAEATAAPRMHHQWLPDEIRIEEGFSPDTLAILRERGHTVEERATMGSTQSVMAVENSLAGASDPRVQGALAAGY</sequence>
<dbReference type="PROSITE" id="PS00462">
    <property type="entry name" value="G_GLU_TRANSPEPTIDASE"/>
    <property type="match status" value="1"/>
</dbReference>
<comment type="pathway">
    <text evidence="11">Sulfur metabolism; glutathione metabolism.</text>
</comment>
<feature type="binding site" evidence="10">
    <location>
        <begin position="421"/>
        <end position="423"/>
    </location>
    <ligand>
        <name>L-glutamate</name>
        <dbReference type="ChEBI" id="CHEBI:29985"/>
    </ligand>
</feature>
<feature type="region of interest" description="Disordered" evidence="12">
    <location>
        <begin position="381"/>
        <end position="402"/>
    </location>
</feature>
<dbReference type="InterPro" id="IPR051792">
    <property type="entry name" value="GGT_bact"/>
</dbReference>
<evidence type="ECO:0000256" key="1">
    <source>
        <dbReference type="ARBA" id="ARBA00001049"/>
    </source>
</evidence>
<comment type="catalytic activity">
    <reaction evidence="1 11">
        <text>an S-substituted glutathione + H2O = an S-substituted L-cysteinylglycine + L-glutamate</text>
        <dbReference type="Rhea" id="RHEA:59468"/>
        <dbReference type="ChEBI" id="CHEBI:15377"/>
        <dbReference type="ChEBI" id="CHEBI:29985"/>
        <dbReference type="ChEBI" id="CHEBI:90779"/>
        <dbReference type="ChEBI" id="CHEBI:143103"/>
        <dbReference type="EC" id="3.4.19.13"/>
    </reaction>
</comment>
<keyword evidence="5 11" id="KW-0378">Hydrolase</keyword>
<evidence type="ECO:0000313" key="14">
    <source>
        <dbReference type="EMBL" id="SOC00246.1"/>
    </source>
</evidence>
<dbReference type="Gene3D" id="1.10.246.130">
    <property type="match status" value="1"/>
</dbReference>
<evidence type="ECO:0000256" key="5">
    <source>
        <dbReference type="ARBA" id="ARBA00022801"/>
    </source>
</evidence>
<feature type="binding site" evidence="10">
    <location>
        <position position="124"/>
    </location>
    <ligand>
        <name>L-glutamate</name>
        <dbReference type="ChEBI" id="CHEBI:29985"/>
    </ligand>
</feature>
<dbReference type="Proteomes" id="UP000219331">
    <property type="component" value="Unassembled WGS sequence"/>
</dbReference>
<comment type="catalytic activity">
    <reaction evidence="2 11">
        <text>glutathione + H2O = L-cysteinylglycine + L-glutamate</text>
        <dbReference type="Rhea" id="RHEA:28807"/>
        <dbReference type="ChEBI" id="CHEBI:15377"/>
        <dbReference type="ChEBI" id="CHEBI:29985"/>
        <dbReference type="ChEBI" id="CHEBI:57925"/>
        <dbReference type="ChEBI" id="CHEBI:61694"/>
        <dbReference type="EC" id="3.4.19.13"/>
    </reaction>
</comment>
<keyword evidence="13" id="KW-0732">Signal</keyword>
<evidence type="ECO:0000256" key="8">
    <source>
        <dbReference type="ARBA" id="ARBA00047417"/>
    </source>
</evidence>
<organism evidence="14 15">
    <name type="scientific">Stappia indica</name>
    <dbReference type="NCBI Taxonomy" id="538381"/>
    <lineage>
        <taxon>Bacteria</taxon>
        <taxon>Pseudomonadati</taxon>
        <taxon>Pseudomonadota</taxon>
        <taxon>Alphaproteobacteria</taxon>
        <taxon>Hyphomicrobiales</taxon>
        <taxon>Stappiaceae</taxon>
        <taxon>Stappia</taxon>
    </lineage>
</organism>
<evidence type="ECO:0000256" key="7">
    <source>
        <dbReference type="ARBA" id="ARBA00023315"/>
    </source>
</evidence>
<feature type="binding site" evidence="10">
    <location>
        <position position="496"/>
    </location>
    <ligand>
        <name>L-glutamate</name>
        <dbReference type="ChEBI" id="CHEBI:29985"/>
    </ligand>
</feature>
<keyword evidence="4 11" id="KW-0808">Transferase</keyword>
<dbReference type="EC" id="2.3.2.2" evidence="11"/>
<evidence type="ECO:0000256" key="6">
    <source>
        <dbReference type="ARBA" id="ARBA00023145"/>
    </source>
</evidence>
<comment type="catalytic activity">
    <reaction evidence="8 11">
        <text>an N-terminal (5-L-glutamyl)-[peptide] + an alpha-amino acid = 5-L-glutamyl amino acid + an N-terminal L-alpha-aminoacyl-[peptide]</text>
        <dbReference type="Rhea" id="RHEA:23904"/>
        <dbReference type="Rhea" id="RHEA-COMP:9780"/>
        <dbReference type="Rhea" id="RHEA-COMP:9795"/>
        <dbReference type="ChEBI" id="CHEBI:77644"/>
        <dbReference type="ChEBI" id="CHEBI:78597"/>
        <dbReference type="ChEBI" id="CHEBI:78599"/>
        <dbReference type="ChEBI" id="CHEBI:78608"/>
        <dbReference type="EC" id="2.3.2.2"/>
    </reaction>
</comment>
<comment type="subunit">
    <text evidence="11">This enzyme consists of two polypeptide chains, which are synthesized in precursor form from a single polypeptide.</text>
</comment>
<evidence type="ECO:0000256" key="4">
    <source>
        <dbReference type="ARBA" id="ARBA00022679"/>
    </source>
</evidence>
<keyword evidence="11" id="KW-0317">Glutathione biosynthesis</keyword>
<evidence type="ECO:0000256" key="11">
    <source>
        <dbReference type="RuleBase" id="RU368036"/>
    </source>
</evidence>
<evidence type="ECO:0000256" key="13">
    <source>
        <dbReference type="SAM" id="SignalP"/>
    </source>
</evidence>
<name>A0A285S1L0_9HYPH</name>
<dbReference type="UniPathway" id="UPA00204"/>
<evidence type="ECO:0000313" key="15">
    <source>
        <dbReference type="Proteomes" id="UP000219331"/>
    </source>
</evidence>
<gene>
    <name evidence="14" type="ORF">SAMN05421512_103247</name>
</gene>
<dbReference type="SUPFAM" id="SSF56235">
    <property type="entry name" value="N-terminal nucleophile aminohydrolases (Ntn hydrolases)"/>
    <property type="match status" value="1"/>
</dbReference>
<dbReference type="OrthoDB" id="9781342at2"/>
<dbReference type="EC" id="3.4.19.13" evidence="11"/>
<keyword evidence="15" id="KW-1185">Reference proteome</keyword>
<dbReference type="Pfam" id="PF01019">
    <property type="entry name" value="G_glu_transpept"/>
    <property type="match status" value="1"/>
</dbReference>
<keyword evidence="7 11" id="KW-0012">Acyltransferase</keyword>
<feature type="chain" id="PRO_5012425173" description="Glutathione hydrolase proenzyme" evidence="13">
    <location>
        <begin position="31"/>
        <end position="591"/>
    </location>
</feature>
<evidence type="ECO:0000256" key="2">
    <source>
        <dbReference type="ARBA" id="ARBA00001089"/>
    </source>
</evidence>
<accession>A0A285S1L0</accession>
<feature type="binding site" evidence="10">
    <location>
        <begin position="474"/>
        <end position="475"/>
    </location>
    <ligand>
        <name>L-glutamate</name>
        <dbReference type="ChEBI" id="CHEBI:29985"/>
    </ligand>
</feature>
<reference evidence="14 15" key="1">
    <citation type="submission" date="2017-08" db="EMBL/GenBank/DDBJ databases">
        <authorList>
            <person name="de Groot N.N."/>
        </authorList>
    </citation>
    <scope>NUCLEOTIDE SEQUENCE [LARGE SCALE GENOMIC DNA]</scope>
    <source>
        <strain evidence="14 15">USBA 352</strain>
    </source>
</reference>
<comment type="PTM">
    <text evidence="11">Cleaved by autocatalysis into a large and a small subunit.</text>
</comment>
<dbReference type="PANTHER" id="PTHR43199">
    <property type="entry name" value="GLUTATHIONE HYDROLASE"/>
    <property type="match status" value="1"/>
</dbReference>
<dbReference type="InterPro" id="IPR000101">
    <property type="entry name" value="GGT_peptidase"/>
</dbReference>
<evidence type="ECO:0000256" key="3">
    <source>
        <dbReference type="ARBA" id="ARBA00009381"/>
    </source>
</evidence>
<dbReference type="GO" id="GO:0006750">
    <property type="term" value="P:glutathione biosynthetic process"/>
    <property type="evidence" value="ECO:0007669"/>
    <property type="project" value="UniProtKB-KW"/>
</dbReference>
<keyword evidence="6 11" id="KW-0865">Zymogen</keyword>
<evidence type="ECO:0000256" key="10">
    <source>
        <dbReference type="PIRSR" id="PIRSR600101-2"/>
    </source>
</evidence>